<protein>
    <submittedName>
        <fullName evidence="1">DUF3486 family protein</fullName>
    </submittedName>
</protein>
<organism evidence="1 2">
    <name type="scientific">Anabaena lutea FACHB-196</name>
    <dbReference type="NCBI Taxonomy" id="2692881"/>
    <lineage>
        <taxon>Bacteria</taxon>
        <taxon>Bacillati</taxon>
        <taxon>Cyanobacteriota</taxon>
        <taxon>Cyanophyceae</taxon>
        <taxon>Nostocales</taxon>
        <taxon>Nostocaceae</taxon>
        <taxon>Anabaena</taxon>
    </lineage>
</organism>
<comment type="caution">
    <text evidence="1">The sequence shown here is derived from an EMBL/GenBank/DDBJ whole genome shotgun (WGS) entry which is preliminary data.</text>
</comment>
<evidence type="ECO:0000313" key="1">
    <source>
        <dbReference type="EMBL" id="MBD2570037.1"/>
    </source>
</evidence>
<dbReference type="Pfam" id="PF11985">
    <property type="entry name" value="Phage_Mu_Gp27"/>
    <property type="match status" value="1"/>
</dbReference>
<dbReference type="Proteomes" id="UP000640531">
    <property type="component" value="Unassembled WGS sequence"/>
</dbReference>
<gene>
    <name evidence="1" type="ORF">H6G59_19475</name>
</gene>
<reference evidence="1 2" key="1">
    <citation type="journal article" date="2020" name="ISME J.">
        <title>Comparative genomics reveals insights into cyanobacterial evolution and habitat adaptation.</title>
        <authorList>
            <person name="Chen M.Y."/>
            <person name="Teng W.K."/>
            <person name="Zhao L."/>
            <person name="Hu C.X."/>
            <person name="Zhou Y.K."/>
            <person name="Han B.P."/>
            <person name="Song L.R."/>
            <person name="Shu W.S."/>
        </authorList>
    </citation>
    <scope>NUCLEOTIDE SEQUENCE [LARGE SCALE GENOMIC DNA]</scope>
    <source>
        <strain evidence="1 2">FACHB-196</strain>
    </source>
</reference>
<evidence type="ECO:0000313" key="2">
    <source>
        <dbReference type="Proteomes" id="UP000640531"/>
    </source>
</evidence>
<proteinExistence type="predicted"/>
<keyword evidence="2" id="KW-1185">Reference proteome</keyword>
<dbReference type="RefSeq" id="WP_190717399.1">
    <property type="nucleotide sequence ID" value="NZ_JACJST010000020.1"/>
</dbReference>
<name>A0ABR8FLI7_9NOST</name>
<accession>A0ABR8FLI7</accession>
<sequence>MAKPSLVSQLPQDIQKELDTKLITNGFSDYLGLAEWLADKGFTISPSSIHRYGKDFKSKVDNIKLLTSQAKVIVENAGDEDNAVGEALSTLAQSKLFELLLKIDLDSQLEDDSDEQNRSQDKKKLEFLNLVKAVSQLNRSSVSLKKFRDEMREKAKKALAIIKNEVRNKGGISDQTIHDVEVILGIADGS</sequence>
<dbReference type="InterPro" id="IPR021874">
    <property type="entry name" value="Phage_Mu_Gp27"/>
</dbReference>
<dbReference type="EMBL" id="JACJST010000020">
    <property type="protein sequence ID" value="MBD2570037.1"/>
    <property type="molecule type" value="Genomic_DNA"/>
</dbReference>